<evidence type="ECO:0000313" key="3">
    <source>
        <dbReference type="Proteomes" id="UP001596310"/>
    </source>
</evidence>
<protein>
    <submittedName>
        <fullName evidence="2">ABC transporter permease</fullName>
    </submittedName>
</protein>
<dbReference type="PIRSF" id="PIRSF037259">
    <property type="entry name" value="EcsB_ABC"/>
    <property type="match status" value="1"/>
</dbReference>
<name>A0ABW1UPL5_9LACO</name>
<dbReference type="EMBL" id="JBHSSM010000016">
    <property type="protein sequence ID" value="MFC6315263.1"/>
    <property type="molecule type" value="Genomic_DNA"/>
</dbReference>
<comment type="caution">
    <text evidence="2">The sequence shown here is derived from an EMBL/GenBank/DDBJ whole genome shotgun (WGS) entry which is preliminary data.</text>
</comment>
<feature type="transmembrane region" description="Helical" evidence="1">
    <location>
        <begin position="381"/>
        <end position="401"/>
    </location>
</feature>
<keyword evidence="1" id="KW-1133">Transmembrane helix</keyword>
<dbReference type="InterPro" id="IPR010288">
    <property type="entry name" value="EcsB_ABC"/>
</dbReference>
<keyword evidence="1" id="KW-0472">Membrane</keyword>
<feature type="transmembrane region" description="Helical" evidence="1">
    <location>
        <begin position="288"/>
        <end position="319"/>
    </location>
</feature>
<evidence type="ECO:0000313" key="2">
    <source>
        <dbReference type="EMBL" id="MFC6315263.1"/>
    </source>
</evidence>
<sequence>MSDFAQMWAQRRRKYLVKQSKYLQYVFNDHLILAFVFLAGALAYWYSNQLKTIKTPLTWAPLLLGVILIAMVTVGQLSTLVVNADQVFLLPRETEMKTYLRRARWFSLILPGALILAVGVVLMPFALRATRFDLLQWWLLVLTVLIYKDLDLWRQYLASFAVVTEKLQRDLLGVVYLGLLLSLALAFLVSSWWGLLVAILLEVGQVLVQRRLSLQSLAWYQVTAKENVRQVRLLRFYNLFVDVPEIGGHVVQRRWLDSLIRFWSQRQPGAYHYLLTRAFLRRTDYSNIWLRFVVIGAVLLALIKQPVLLLILTLLFLYLTGYQLLPLYHHFDHNALAKLLPTTVKQRQQQFNGVLAPLLAIEWLVDSVTILFSLGLSGLPWSLLIIVVSFAFLVLFTKIYVPQRLNAGKKGKK</sequence>
<feature type="transmembrane region" description="Helical" evidence="1">
    <location>
        <begin position="59"/>
        <end position="84"/>
    </location>
</feature>
<gene>
    <name evidence="2" type="ORF">ACFQHW_06695</name>
</gene>
<organism evidence="2 3">
    <name type="scientific">Lapidilactobacillus achengensis</name>
    <dbReference type="NCBI Taxonomy" id="2486000"/>
    <lineage>
        <taxon>Bacteria</taxon>
        <taxon>Bacillati</taxon>
        <taxon>Bacillota</taxon>
        <taxon>Bacilli</taxon>
        <taxon>Lactobacillales</taxon>
        <taxon>Lactobacillaceae</taxon>
        <taxon>Lapidilactobacillus</taxon>
    </lineage>
</organism>
<feature type="transmembrane region" description="Helical" evidence="1">
    <location>
        <begin position="105"/>
        <end position="128"/>
    </location>
</feature>
<evidence type="ECO:0000256" key="1">
    <source>
        <dbReference type="SAM" id="Phobius"/>
    </source>
</evidence>
<accession>A0ABW1UPL5</accession>
<dbReference type="Pfam" id="PF05975">
    <property type="entry name" value="EcsB"/>
    <property type="match status" value="1"/>
</dbReference>
<dbReference type="RefSeq" id="WP_164511098.1">
    <property type="nucleotide sequence ID" value="NZ_JBHSSM010000016.1"/>
</dbReference>
<keyword evidence="3" id="KW-1185">Reference proteome</keyword>
<keyword evidence="1" id="KW-0812">Transmembrane</keyword>
<proteinExistence type="predicted"/>
<feature type="transmembrane region" description="Helical" evidence="1">
    <location>
        <begin position="171"/>
        <end position="201"/>
    </location>
</feature>
<reference evidence="3" key="1">
    <citation type="journal article" date="2019" name="Int. J. Syst. Evol. Microbiol.">
        <title>The Global Catalogue of Microorganisms (GCM) 10K type strain sequencing project: providing services to taxonomists for standard genome sequencing and annotation.</title>
        <authorList>
            <consortium name="The Broad Institute Genomics Platform"/>
            <consortium name="The Broad Institute Genome Sequencing Center for Infectious Disease"/>
            <person name="Wu L."/>
            <person name="Ma J."/>
        </authorList>
    </citation>
    <scope>NUCLEOTIDE SEQUENCE [LARGE SCALE GENOMIC DNA]</scope>
    <source>
        <strain evidence="3">CCM 8897</strain>
    </source>
</reference>
<feature type="transmembrane region" description="Helical" evidence="1">
    <location>
        <begin position="22"/>
        <end position="47"/>
    </location>
</feature>
<feature type="transmembrane region" description="Helical" evidence="1">
    <location>
        <begin position="354"/>
        <end position="375"/>
    </location>
</feature>
<dbReference type="Proteomes" id="UP001596310">
    <property type="component" value="Unassembled WGS sequence"/>
</dbReference>